<feature type="transmembrane region" description="Helical" evidence="2">
    <location>
        <begin position="47"/>
        <end position="80"/>
    </location>
</feature>
<keyword evidence="2" id="KW-0472">Membrane</keyword>
<evidence type="ECO:0000313" key="3">
    <source>
        <dbReference type="EMBL" id="GGY11087.1"/>
    </source>
</evidence>
<dbReference type="EMBL" id="BMUT01000024">
    <property type="protein sequence ID" value="GGY11087.1"/>
    <property type="molecule type" value="Genomic_DNA"/>
</dbReference>
<proteinExistence type="predicted"/>
<keyword evidence="4" id="KW-1185">Reference proteome</keyword>
<evidence type="ECO:0000256" key="2">
    <source>
        <dbReference type="SAM" id="Phobius"/>
    </source>
</evidence>
<evidence type="ECO:0000313" key="4">
    <source>
        <dbReference type="Proteomes" id="UP000659223"/>
    </source>
</evidence>
<name>A0ABQ2ZDB0_9ACTN</name>
<feature type="compositionally biased region" description="Polar residues" evidence="1">
    <location>
        <begin position="9"/>
        <end position="20"/>
    </location>
</feature>
<keyword evidence="2" id="KW-1133">Transmembrane helix</keyword>
<keyword evidence="2" id="KW-0812">Transmembrane</keyword>
<feature type="region of interest" description="Disordered" evidence="1">
    <location>
        <begin position="1"/>
        <end position="21"/>
    </location>
</feature>
<comment type="caution">
    <text evidence="3">The sequence shown here is derived from an EMBL/GenBank/DDBJ whole genome shotgun (WGS) entry which is preliminary data.</text>
</comment>
<protein>
    <submittedName>
        <fullName evidence="3">Uncharacterized protein</fullName>
    </submittedName>
</protein>
<reference evidence="4" key="1">
    <citation type="journal article" date="2019" name="Int. J. Syst. Evol. Microbiol.">
        <title>The Global Catalogue of Microorganisms (GCM) 10K type strain sequencing project: providing services to taxonomists for standard genome sequencing and annotation.</title>
        <authorList>
            <consortium name="The Broad Institute Genomics Platform"/>
            <consortium name="The Broad Institute Genome Sequencing Center for Infectious Disease"/>
            <person name="Wu L."/>
            <person name="Ma J."/>
        </authorList>
    </citation>
    <scope>NUCLEOTIDE SEQUENCE [LARGE SCALE GENOMIC DNA]</scope>
    <source>
        <strain evidence="4">JCM 4586</strain>
    </source>
</reference>
<organism evidence="3 4">
    <name type="scientific">Streptomyces hiroshimensis</name>
    <dbReference type="NCBI Taxonomy" id="66424"/>
    <lineage>
        <taxon>Bacteria</taxon>
        <taxon>Bacillati</taxon>
        <taxon>Actinomycetota</taxon>
        <taxon>Actinomycetes</taxon>
        <taxon>Kitasatosporales</taxon>
        <taxon>Streptomycetaceae</taxon>
        <taxon>Streptomyces</taxon>
    </lineage>
</organism>
<dbReference type="Proteomes" id="UP000659223">
    <property type="component" value="Unassembled WGS sequence"/>
</dbReference>
<sequence length="108" mass="11142">MRRGLPSAAGTTSPGSQPTSCCAVGRPRHVALISREESGGFPDGALQAAFVVLVALVVVVSLGAASCACGVIASPSIVYVRCTRIEDAWMVSANRSGVDKVCRQRAPR</sequence>
<gene>
    <name evidence="3" type="ORF">GCM10010324_67440</name>
</gene>
<evidence type="ECO:0000256" key="1">
    <source>
        <dbReference type="SAM" id="MobiDB-lite"/>
    </source>
</evidence>
<accession>A0ABQ2ZDB0</accession>